<protein>
    <submittedName>
        <fullName evidence="1">Uncharacterized protein</fullName>
    </submittedName>
</protein>
<dbReference type="Proteomes" id="UP000256301">
    <property type="component" value="Unassembled WGS sequence"/>
</dbReference>
<proteinExistence type="predicted"/>
<accession>A0A3E0MAC5</accession>
<name>A0A3E0MAC5_MICAE</name>
<comment type="caution">
    <text evidence="1">The sequence shown here is derived from an EMBL/GenBank/DDBJ whole genome shotgun (WGS) entry which is preliminary data.</text>
</comment>
<reference evidence="1 2" key="1">
    <citation type="submission" date="2017-08" db="EMBL/GenBank/DDBJ databases">
        <title>Functional genomic and metabolic studies of the symbiotic interactions of six Microcystis-dominated communities.</title>
        <authorList>
            <person name="Li Q."/>
            <person name="Lin F."/>
        </authorList>
    </citation>
    <scope>NUCLEOTIDE SEQUENCE [LARGE SCALE GENOMIC DNA]</scope>
    <source>
        <strain evidence="1">DA14</strain>
    </source>
</reference>
<dbReference type="AlphaFoldDB" id="A0A3E0MAC5"/>
<evidence type="ECO:0000313" key="1">
    <source>
        <dbReference type="EMBL" id="REJ56744.1"/>
    </source>
</evidence>
<dbReference type="EMBL" id="QQWE01000004">
    <property type="protein sequence ID" value="REJ56744.1"/>
    <property type="molecule type" value="Genomic_DNA"/>
</dbReference>
<gene>
    <name evidence="1" type="ORF">DWQ56_13815</name>
</gene>
<sequence length="138" mass="14510">MSGSTKDNQGANISIGNNATIGGDLVGRDKIVTTTATAESSFSQEELLELLKQLKASIKESSIDGDDKDLAVGQVAAAINEAKKGGISNSQESQEKFGQYLSDTKDILDKVKDVGEIGTKAWPILVKVAKMIGLSLIV</sequence>
<organism evidence="1 2">
    <name type="scientific">Microcystis aeruginosa DA14</name>
    <dbReference type="NCBI Taxonomy" id="1987506"/>
    <lineage>
        <taxon>Bacteria</taxon>
        <taxon>Bacillati</taxon>
        <taxon>Cyanobacteriota</taxon>
        <taxon>Cyanophyceae</taxon>
        <taxon>Oscillatoriophycideae</taxon>
        <taxon>Chroococcales</taxon>
        <taxon>Microcystaceae</taxon>
        <taxon>Microcystis</taxon>
    </lineage>
</organism>
<evidence type="ECO:0000313" key="2">
    <source>
        <dbReference type="Proteomes" id="UP000256301"/>
    </source>
</evidence>